<dbReference type="OrthoDB" id="9799320at2"/>
<comment type="similarity">
    <text evidence="1">Belongs to the SufE family.</text>
</comment>
<keyword evidence="4" id="KW-0808">Transferase</keyword>
<evidence type="ECO:0000256" key="1">
    <source>
        <dbReference type="ARBA" id="ARBA00010282"/>
    </source>
</evidence>
<dbReference type="AlphaFoldDB" id="A0A418YJG7"/>
<protein>
    <submittedName>
        <fullName evidence="4">Cysteine desulfurase sulfur acceptor subunit CsdE</fullName>
        <ecNumber evidence="4">2.8.1.7</ecNumber>
    </submittedName>
</protein>
<dbReference type="InterPro" id="IPR003808">
    <property type="entry name" value="Fe-S_metab-assoc_dom"/>
</dbReference>
<gene>
    <name evidence="4" type="primary">csdE</name>
    <name evidence="4" type="ORF">D1Z90_03895</name>
</gene>
<dbReference type="SUPFAM" id="SSF82649">
    <property type="entry name" value="SufE/NifU"/>
    <property type="match status" value="1"/>
</dbReference>
<dbReference type="NCBIfam" id="TIGR03391">
    <property type="entry name" value="FeS_syn_CsdE"/>
    <property type="match status" value="1"/>
</dbReference>
<comment type="caution">
    <text evidence="4">The sequence shown here is derived from an EMBL/GenBank/DDBJ whole genome shotgun (WGS) entry which is preliminary data.</text>
</comment>
<dbReference type="GO" id="GO:0031071">
    <property type="term" value="F:cysteine desulfurase activity"/>
    <property type="evidence" value="ECO:0007669"/>
    <property type="project" value="UniProtKB-EC"/>
</dbReference>
<evidence type="ECO:0000259" key="3">
    <source>
        <dbReference type="Pfam" id="PF02657"/>
    </source>
</evidence>
<dbReference type="Pfam" id="PF02657">
    <property type="entry name" value="SufE"/>
    <property type="match status" value="1"/>
</dbReference>
<dbReference type="EMBL" id="QZCH01000002">
    <property type="protein sequence ID" value="RJG50624.1"/>
    <property type="molecule type" value="Genomic_DNA"/>
</dbReference>
<dbReference type="Gene3D" id="3.90.1010.10">
    <property type="match status" value="1"/>
</dbReference>
<dbReference type="EC" id="2.8.1.7" evidence="4"/>
<organism evidence="4 5">
    <name type="scientific">Motilimonas pumila</name>
    <dbReference type="NCBI Taxonomy" id="2303987"/>
    <lineage>
        <taxon>Bacteria</taxon>
        <taxon>Pseudomonadati</taxon>
        <taxon>Pseudomonadota</taxon>
        <taxon>Gammaproteobacteria</taxon>
        <taxon>Alteromonadales</taxon>
        <taxon>Alteromonadales genera incertae sedis</taxon>
        <taxon>Motilimonas</taxon>
    </lineage>
</organism>
<dbReference type="PANTHER" id="PTHR43597:SF5">
    <property type="entry name" value="SUFE-LIKE PROTEIN 2, CHLOROPLASTIC"/>
    <property type="match status" value="1"/>
</dbReference>
<feature type="active site" description="Cysteine persulfide intermediate" evidence="2">
    <location>
        <position position="60"/>
    </location>
</feature>
<evidence type="ECO:0000256" key="2">
    <source>
        <dbReference type="PIRSR" id="PIRSR617763-1"/>
    </source>
</evidence>
<reference evidence="4 5" key="2">
    <citation type="submission" date="2019-01" db="EMBL/GenBank/DDBJ databases">
        <title>Motilimonas pumilus sp. nov., isolated from the gut of sea cucumber (Apostichopus japonicus).</title>
        <authorList>
            <person name="Wang F.-Q."/>
            <person name="Ren L.-H."/>
            <person name="Lin Y.-W."/>
            <person name="Sun G.-H."/>
            <person name="Du Z.-J."/>
            <person name="Zhao J.-X."/>
            <person name="Liu X.-J."/>
            <person name="Liu L.-J."/>
        </authorList>
    </citation>
    <scope>NUCLEOTIDE SEQUENCE [LARGE SCALE GENOMIC DNA]</scope>
    <source>
        <strain evidence="4 5">PLHSC7-2</strain>
    </source>
</reference>
<feature type="domain" description="Fe-S metabolism associated" evidence="3">
    <location>
        <begin position="22"/>
        <end position="140"/>
    </location>
</feature>
<dbReference type="PANTHER" id="PTHR43597">
    <property type="entry name" value="SULFUR ACCEPTOR PROTEIN CSDE"/>
    <property type="match status" value="1"/>
</dbReference>
<proteinExistence type="inferred from homology"/>
<keyword evidence="5" id="KW-1185">Reference proteome</keyword>
<dbReference type="RefSeq" id="WP_119909425.1">
    <property type="nucleotide sequence ID" value="NZ_QZCH01000002.1"/>
</dbReference>
<name>A0A418YJG7_9GAMM</name>
<sequence length="143" mass="16072">MSTVLTDEKFGFDIQANDMLQLFSQQSGWDNKYRQIIVLAKQLNGLPDLFKTDEHLIDGCESATWLVTREIQGHWHFYADSEARIVKGLLALVLAAFNGKSSQQIQDFDIHHYFATLGLTKQLSPSRSNGLVAVVEAIKTLTC</sequence>
<evidence type="ECO:0000313" key="4">
    <source>
        <dbReference type="EMBL" id="RJG50624.1"/>
    </source>
</evidence>
<dbReference type="Proteomes" id="UP000283255">
    <property type="component" value="Unassembled WGS sequence"/>
</dbReference>
<reference evidence="4 5" key="1">
    <citation type="submission" date="2018-09" db="EMBL/GenBank/DDBJ databases">
        <authorList>
            <person name="Wang F."/>
        </authorList>
    </citation>
    <scope>NUCLEOTIDE SEQUENCE [LARGE SCALE GENOMIC DNA]</scope>
    <source>
        <strain evidence="4 5">PLHSC7-2</strain>
    </source>
</reference>
<accession>A0A418YJG7</accession>
<dbReference type="InterPro" id="IPR017763">
    <property type="entry name" value="Cysteine_desulfurase_CsdE"/>
</dbReference>
<evidence type="ECO:0000313" key="5">
    <source>
        <dbReference type="Proteomes" id="UP000283255"/>
    </source>
</evidence>